<dbReference type="Pfam" id="PF00119">
    <property type="entry name" value="ATP-synt_A"/>
    <property type="match status" value="1"/>
</dbReference>
<dbReference type="PANTHER" id="PTHR42823">
    <property type="entry name" value="ATP SYNTHASE SUBUNIT A, CHLOROPLASTIC"/>
    <property type="match status" value="1"/>
</dbReference>
<sequence>MLSLHEVEQQLNFWGWPANGSWELYLGNTHLTFNPKTLIMTWITMFLVILFGIAATRGMSLRKPKGAQNILEMIYEFIRGLVNDNMDPKKGAALMSIVVTYFIFILFSNLIGLVPTLSSPTADYNTTMGLALCTFVIIYIFGIRYKGLGYFKHYIQPFIPFLPIVIIEDFAKPITLTFRLYGNIYGGEVLIAVLLGLLGGWAHVFGGFIASVVWLAFSIFVGFIQAFIFTMLSIAYVGQAVADHH</sequence>
<name>A0A4Y7RYB2_9FIRM</name>
<feature type="transmembrane region" description="Helical" evidence="11">
    <location>
        <begin position="37"/>
        <end position="55"/>
    </location>
</feature>
<comment type="function">
    <text evidence="11 12">Key component of the proton channel; it plays a direct role in the translocation of protons across the membrane.</text>
</comment>
<keyword evidence="3 11" id="KW-0813">Transport</keyword>
<keyword evidence="7 11" id="KW-1133">Transmembrane helix</keyword>
<organism evidence="13 14">
    <name type="scientific">Pelotomaculum propionicicum</name>
    <dbReference type="NCBI Taxonomy" id="258475"/>
    <lineage>
        <taxon>Bacteria</taxon>
        <taxon>Bacillati</taxon>
        <taxon>Bacillota</taxon>
        <taxon>Clostridia</taxon>
        <taxon>Eubacteriales</taxon>
        <taxon>Desulfotomaculaceae</taxon>
        <taxon>Pelotomaculum</taxon>
    </lineage>
</organism>
<proteinExistence type="inferred from homology"/>
<comment type="caution">
    <text evidence="13">The sequence shown here is derived from an EMBL/GenBank/DDBJ whole genome shotgun (WGS) entry which is preliminary data.</text>
</comment>
<dbReference type="SUPFAM" id="SSF81336">
    <property type="entry name" value="F1F0 ATP synthase subunit A"/>
    <property type="match status" value="1"/>
</dbReference>
<keyword evidence="11" id="KW-1003">Cell membrane</keyword>
<dbReference type="HAMAP" id="MF_01393">
    <property type="entry name" value="ATP_synth_a_bact"/>
    <property type="match status" value="1"/>
</dbReference>
<comment type="similarity">
    <text evidence="2 11 12">Belongs to the ATPase A chain family.</text>
</comment>
<keyword evidence="4 11" id="KW-0138">CF(0)</keyword>
<dbReference type="PRINTS" id="PR00123">
    <property type="entry name" value="ATPASEA"/>
</dbReference>
<evidence type="ECO:0000256" key="8">
    <source>
        <dbReference type="ARBA" id="ARBA00023065"/>
    </source>
</evidence>
<evidence type="ECO:0000256" key="10">
    <source>
        <dbReference type="ARBA" id="ARBA00023310"/>
    </source>
</evidence>
<dbReference type="InterPro" id="IPR000568">
    <property type="entry name" value="ATP_synth_F0_asu"/>
</dbReference>
<evidence type="ECO:0000256" key="1">
    <source>
        <dbReference type="ARBA" id="ARBA00004141"/>
    </source>
</evidence>
<evidence type="ECO:0000256" key="12">
    <source>
        <dbReference type="RuleBase" id="RU000483"/>
    </source>
</evidence>
<keyword evidence="10 11" id="KW-0066">ATP synthesis</keyword>
<dbReference type="EMBL" id="QFFZ01000001">
    <property type="protein sequence ID" value="TEB13632.1"/>
    <property type="molecule type" value="Genomic_DNA"/>
</dbReference>
<accession>A0A4Y7RYB2</accession>
<dbReference type="GO" id="GO:0005886">
    <property type="term" value="C:plasma membrane"/>
    <property type="evidence" value="ECO:0007669"/>
    <property type="project" value="UniProtKB-SubCell"/>
</dbReference>
<dbReference type="AlphaFoldDB" id="A0A4Y7RYB2"/>
<dbReference type="RefSeq" id="WP_134211948.1">
    <property type="nucleotide sequence ID" value="NZ_QFFZ01000001.1"/>
</dbReference>
<gene>
    <name evidence="11 13" type="primary">atpB</name>
    <name evidence="13" type="ORF">Pmgp_00032</name>
</gene>
<protein>
    <recommendedName>
        <fullName evidence="11 12">ATP synthase subunit a</fullName>
    </recommendedName>
    <alternativeName>
        <fullName evidence="11">ATP synthase F0 sector subunit a</fullName>
    </alternativeName>
    <alternativeName>
        <fullName evidence="11">F-ATPase subunit 6</fullName>
    </alternativeName>
</protein>
<dbReference type="GO" id="GO:0045259">
    <property type="term" value="C:proton-transporting ATP synthase complex"/>
    <property type="evidence" value="ECO:0007669"/>
    <property type="project" value="UniProtKB-KW"/>
</dbReference>
<feature type="transmembrane region" description="Helical" evidence="11">
    <location>
        <begin position="92"/>
        <end position="114"/>
    </location>
</feature>
<dbReference type="CDD" id="cd00310">
    <property type="entry name" value="ATP-synt_Fo_a_6"/>
    <property type="match status" value="1"/>
</dbReference>
<dbReference type="InterPro" id="IPR023011">
    <property type="entry name" value="ATP_synth_F0_asu_AS"/>
</dbReference>
<evidence type="ECO:0000313" key="13">
    <source>
        <dbReference type="EMBL" id="TEB13632.1"/>
    </source>
</evidence>
<evidence type="ECO:0000256" key="2">
    <source>
        <dbReference type="ARBA" id="ARBA00006810"/>
    </source>
</evidence>
<evidence type="ECO:0000256" key="4">
    <source>
        <dbReference type="ARBA" id="ARBA00022547"/>
    </source>
</evidence>
<dbReference type="PROSITE" id="PS00449">
    <property type="entry name" value="ATPASE_A"/>
    <property type="match status" value="1"/>
</dbReference>
<dbReference type="OrthoDB" id="9789241at2"/>
<keyword evidence="14" id="KW-1185">Reference proteome</keyword>
<dbReference type="Gene3D" id="1.20.120.220">
    <property type="entry name" value="ATP synthase, F0 complex, subunit A"/>
    <property type="match status" value="1"/>
</dbReference>
<evidence type="ECO:0000256" key="9">
    <source>
        <dbReference type="ARBA" id="ARBA00023136"/>
    </source>
</evidence>
<dbReference type="GO" id="GO:0046933">
    <property type="term" value="F:proton-transporting ATP synthase activity, rotational mechanism"/>
    <property type="evidence" value="ECO:0007669"/>
    <property type="project" value="UniProtKB-UniRule"/>
</dbReference>
<comment type="subcellular location">
    <subcellularLocation>
        <location evidence="11 12">Cell membrane</location>
        <topology evidence="11 12">Multi-pass membrane protein</topology>
    </subcellularLocation>
    <subcellularLocation>
        <location evidence="1">Membrane</location>
        <topology evidence="1">Multi-pass membrane protein</topology>
    </subcellularLocation>
</comment>
<evidence type="ECO:0000256" key="6">
    <source>
        <dbReference type="ARBA" id="ARBA00022781"/>
    </source>
</evidence>
<dbReference type="PANTHER" id="PTHR42823:SF3">
    <property type="entry name" value="ATP SYNTHASE SUBUNIT A, CHLOROPLASTIC"/>
    <property type="match status" value="1"/>
</dbReference>
<evidence type="ECO:0000256" key="11">
    <source>
        <dbReference type="HAMAP-Rule" id="MF_01393"/>
    </source>
</evidence>
<keyword evidence="8 11" id="KW-0406">Ion transport</keyword>
<feature type="transmembrane region" description="Helical" evidence="11">
    <location>
        <begin position="180"/>
        <end position="202"/>
    </location>
</feature>
<evidence type="ECO:0000256" key="3">
    <source>
        <dbReference type="ARBA" id="ARBA00022448"/>
    </source>
</evidence>
<reference evidence="13 14" key="1">
    <citation type="journal article" date="2018" name="Environ. Microbiol.">
        <title>Novel energy conservation strategies and behaviour of Pelotomaculum schinkii driving syntrophic propionate catabolism.</title>
        <authorList>
            <person name="Hidalgo-Ahumada C.A.P."/>
            <person name="Nobu M.K."/>
            <person name="Narihiro T."/>
            <person name="Tamaki H."/>
            <person name="Liu W.T."/>
            <person name="Kamagata Y."/>
            <person name="Stams A.J.M."/>
            <person name="Imachi H."/>
            <person name="Sousa D.Z."/>
        </authorList>
    </citation>
    <scope>NUCLEOTIDE SEQUENCE [LARGE SCALE GENOMIC DNA]</scope>
    <source>
        <strain evidence="13 14">MGP</strain>
    </source>
</reference>
<feature type="transmembrane region" description="Helical" evidence="11">
    <location>
        <begin position="208"/>
        <end position="237"/>
    </location>
</feature>
<dbReference type="InterPro" id="IPR035908">
    <property type="entry name" value="F0_ATP_A_sf"/>
</dbReference>
<keyword evidence="6 11" id="KW-0375">Hydrogen ion transport</keyword>
<dbReference type="NCBIfam" id="TIGR01131">
    <property type="entry name" value="ATP_synt_6_or_A"/>
    <property type="match status" value="1"/>
</dbReference>
<evidence type="ECO:0000256" key="5">
    <source>
        <dbReference type="ARBA" id="ARBA00022692"/>
    </source>
</evidence>
<keyword evidence="5 11" id="KW-0812">Transmembrane</keyword>
<evidence type="ECO:0000313" key="14">
    <source>
        <dbReference type="Proteomes" id="UP000297597"/>
    </source>
</evidence>
<dbReference type="GO" id="GO:0042777">
    <property type="term" value="P:proton motive force-driven plasma membrane ATP synthesis"/>
    <property type="evidence" value="ECO:0007669"/>
    <property type="project" value="TreeGrafter"/>
</dbReference>
<dbReference type="Proteomes" id="UP000297597">
    <property type="component" value="Unassembled WGS sequence"/>
</dbReference>
<evidence type="ECO:0000256" key="7">
    <source>
        <dbReference type="ARBA" id="ARBA00022989"/>
    </source>
</evidence>
<keyword evidence="9 11" id="KW-0472">Membrane</keyword>
<dbReference type="InterPro" id="IPR045082">
    <property type="entry name" value="ATP_syn_F0_a_bact/chloroplast"/>
</dbReference>
<feature type="transmembrane region" description="Helical" evidence="11">
    <location>
        <begin position="126"/>
        <end position="145"/>
    </location>
</feature>